<dbReference type="SUPFAM" id="SSF57716">
    <property type="entry name" value="Glucocorticoid receptor-like (DNA-binding domain)"/>
    <property type="match status" value="2"/>
</dbReference>
<reference evidence="8" key="1">
    <citation type="submission" date="2016-06" db="UniProtKB">
        <authorList>
            <consortium name="WormBaseParasite"/>
        </authorList>
    </citation>
    <scope>IDENTIFICATION</scope>
</reference>
<dbReference type="SMART" id="SM00132">
    <property type="entry name" value="LIM"/>
    <property type="match status" value="1"/>
</dbReference>
<evidence type="ECO:0000256" key="2">
    <source>
        <dbReference type="ARBA" id="ARBA00022833"/>
    </source>
</evidence>
<evidence type="ECO:0000256" key="4">
    <source>
        <dbReference type="PROSITE-ProRule" id="PRU00125"/>
    </source>
</evidence>
<evidence type="ECO:0000256" key="1">
    <source>
        <dbReference type="ARBA" id="ARBA00022723"/>
    </source>
</evidence>
<evidence type="ECO:0000256" key="3">
    <source>
        <dbReference type="ARBA" id="ARBA00023038"/>
    </source>
</evidence>
<organism evidence="8">
    <name type="scientific">Soboliphyme baturini</name>
    <dbReference type="NCBI Taxonomy" id="241478"/>
    <lineage>
        <taxon>Eukaryota</taxon>
        <taxon>Metazoa</taxon>
        <taxon>Ecdysozoa</taxon>
        <taxon>Nematoda</taxon>
        <taxon>Enoplea</taxon>
        <taxon>Dorylaimia</taxon>
        <taxon>Dioctophymatida</taxon>
        <taxon>Dioctophymatoidea</taxon>
        <taxon>Soboliphymatidae</taxon>
        <taxon>Soboliphyme</taxon>
    </lineage>
</organism>
<evidence type="ECO:0000313" key="6">
    <source>
        <dbReference type="EMBL" id="VDP29958.1"/>
    </source>
</evidence>
<dbReference type="GO" id="GO:0031941">
    <property type="term" value="C:filamentous actin"/>
    <property type="evidence" value="ECO:0007669"/>
    <property type="project" value="TreeGrafter"/>
</dbReference>
<dbReference type="Proteomes" id="UP000270296">
    <property type="component" value="Unassembled WGS sequence"/>
</dbReference>
<dbReference type="GO" id="GO:0005912">
    <property type="term" value="C:adherens junction"/>
    <property type="evidence" value="ECO:0007669"/>
    <property type="project" value="TreeGrafter"/>
</dbReference>
<evidence type="ECO:0000313" key="7">
    <source>
        <dbReference type="Proteomes" id="UP000270296"/>
    </source>
</evidence>
<dbReference type="InterPro" id="IPR050604">
    <property type="entry name" value="PDZ-LIM_domain"/>
</dbReference>
<proteinExistence type="predicted"/>
<dbReference type="WBParaSite" id="SBAD_0001058201-mRNA-1">
    <property type="protein sequence ID" value="SBAD_0001058201-mRNA-1"/>
    <property type="gene ID" value="SBAD_0001058201"/>
</dbReference>
<evidence type="ECO:0000313" key="8">
    <source>
        <dbReference type="WBParaSite" id="SBAD_0001058201-mRNA-1"/>
    </source>
</evidence>
<sequence length="87" mass="10276">ACFVCTKCSKTLKTGYQQKAYCAKCYAELFLPKCGRCQKVITDVNCYTAMDKHWHEQCFACSKCQKPFKDGRYWVKDEKFFCQVYNH</sequence>
<dbReference type="CDD" id="cd08368">
    <property type="entry name" value="LIM"/>
    <property type="match status" value="1"/>
</dbReference>
<dbReference type="AlphaFoldDB" id="A0A183J2X0"/>
<keyword evidence="1 4" id="KW-0479">Metal-binding</keyword>
<dbReference type="EMBL" id="UZAM01013775">
    <property type="protein sequence ID" value="VDP29958.1"/>
    <property type="molecule type" value="Genomic_DNA"/>
</dbReference>
<dbReference type="GO" id="GO:0003779">
    <property type="term" value="F:actin binding"/>
    <property type="evidence" value="ECO:0007669"/>
    <property type="project" value="TreeGrafter"/>
</dbReference>
<dbReference type="GO" id="GO:0030018">
    <property type="term" value="C:Z disc"/>
    <property type="evidence" value="ECO:0007669"/>
    <property type="project" value="TreeGrafter"/>
</dbReference>
<protein>
    <submittedName>
        <fullName evidence="8">LIM zinc-binding domain-containing protein</fullName>
    </submittedName>
</protein>
<gene>
    <name evidence="6" type="ORF">SBAD_LOCUS10218</name>
</gene>
<dbReference type="InterPro" id="IPR001781">
    <property type="entry name" value="Znf_LIM"/>
</dbReference>
<keyword evidence="7" id="KW-1185">Reference proteome</keyword>
<dbReference type="GO" id="GO:0051371">
    <property type="term" value="F:muscle alpha-actinin binding"/>
    <property type="evidence" value="ECO:0007669"/>
    <property type="project" value="TreeGrafter"/>
</dbReference>
<dbReference type="PROSITE" id="PS50023">
    <property type="entry name" value="LIM_DOMAIN_2"/>
    <property type="match status" value="1"/>
</dbReference>
<dbReference type="PANTHER" id="PTHR24214:SF38">
    <property type="entry name" value="PDZ AND LIM DOMAIN PROTEIN ZASP-RELATED"/>
    <property type="match status" value="1"/>
</dbReference>
<feature type="domain" description="LIM zinc-binding" evidence="5">
    <location>
        <begin position="32"/>
        <end position="87"/>
    </location>
</feature>
<dbReference type="GO" id="GO:0030036">
    <property type="term" value="P:actin cytoskeleton organization"/>
    <property type="evidence" value="ECO:0007669"/>
    <property type="project" value="TreeGrafter"/>
</dbReference>
<keyword evidence="3 4" id="KW-0440">LIM domain</keyword>
<dbReference type="GO" id="GO:0001725">
    <property type="term" value="C:stress fiber"/>
    <property type="evidence" value="ECO:0007669"/>
    <property type="project" value="TreeGrafter"/>
</dbReference>
<dbReference type="Pfam" id="PF00412">
    <property type="entry name" value="LIM"/>
    <property type="match status" value="1"/>
</dbReference>
<dbReference type="OrthoDB" id="1112565at2759"/>
<keyword evidence="2 4" id="KW-0862">Zinc</keyword>
<reference evidence="6 7" key="2">
    <citation type="submission" date="2018-11" db="EMBL/GenBank/DDBJ databases">
        <authorList>
            <consortium name="Pathogen Informatics"/>
        </authorList>
    </citation>
    <scope>NUCLEOTIDE SEQUENCE [LARGE SCALE GENOMIC DNA]</scope>
</reference>
<dbReference type="Gene3D" id="2.10.110.10">
    <property type="entry name" value="Cysteine Rich Protein"/>
    <property type="match status" value="1"/>
</dbReference>
<evidence type="ECO:0000259" key="5">
    <source>
        <dbReference type="PROSITE" id="PS50023"/>
    </source>
</evidence>
<dbReference type="PANTHER" id="PTHR24214">
    <property type="entry name" value="PDZ AND LIM DOMAIN PROTEIN ZASP"/>
    <property type="match status" value="1"/>
</dbReference>
<name>A0A183J2X0_9BILA</name>
<dbReference type="GO" id="GO:0061061">
    <property type="term" value="P:muscle structure development"/>
    <property type="evidence" value="ECO:0007669"/>
    <property type="project" value="TreeGrafter"/>
</dbReference>
<dbReference type="PROSITE" id="PS00478">
    <property type="entry name" value="LIM_DOMAIN_1"/>
    <property type="match status" value="1"/>
</dbReference>
<dbReference type="GO" id="GO:0046872">
    <property type="term" value="F:metal ion binding"/>
    <property type="evidence" value="ECO:0007669"/>
    <property type="project" value="UniProtKB-KW"/>
</dbReference>
<accession>A0A183J2X0</accession>